<dbReference type="Proteomes" id="UP001157125">
    <property type="component" value="Unassembled WGS sequence"/>
</dbReference>
<comment type="caution">
    <text evidence="1">The sequence shown here is derived from an EMBL/GenBank/DDBJ whole genome shotgun (WGS) entry which is preliminary data.</text>
</comment>
<gene>
    <name evidence="1" type="ORF">GCM10025876_26180</name>
</gene>
<accession>A0ABQ6IEV3</accession>
<keyword evidence="2" id="KW-1185">Reference proteome</keyword>
<reference evidence="2" key="1">
    <citation type="journal article" date="2019" name="Int. J. Syst. Evol. Microbiol.">
        <title>The Global Catalogue of Microorganisms (GCM) 10K type strain sequencing project: providing services to taxonomists for standard genome sequencing and annotation.</title>
        <authorList>
            <consortium name="The Broad Institute Genomics Platform"/>
            <consortium name="The Broad Institute Genome Sequencing Center for Infectious Disease"/>
            <person name="Wu L."/>
            <person name="Ma J."/>
        </authorList>
    </citation>
    <scope>NUCLEOTIDE SEQUENCE [LARGE SCALE GENOMIC DNA]</scope>
    <source>
        <strain evidence="2">NBRC 112299</strain>
    </source>
</reference>
<protein>
    <submittedName>
        <fullName evidence="1">Uncharacterized protein</fullName>
    </submittedName>
</protein>
<evidence type="ECO:0000313" key="2">
    <source>
        <dbReference type="Proteomes" id="UP001157125"/>
    </source>
</evidence>
<proteinExistence type="predicted"/>
<name>A0ABQ6IEV3_9MICO</name>
<dbReference type="EMBL" id="BSUN01000001">
    <property type="protein sequence ID" value="GMA36414.1"/>
    <property type="molecule type" value="Genomic_DNA"/>
</dbReference>
<evidence type="ECO:0000313" key="1">
    <source>
        <dbReference type="EMBL" id="GMA36414.1"/>
    </source>
</evidence>
<sequence>MHRLADMMRITAVGTGAQTRAWLETFATSLGADEVITAHGALEPAARVNSVRLTAAG</sequence>
<organism evidence="1 2">
    <name type="scientific">Demequina litorisediminis</name>
    <dbReference type="NCBI Taxonomy" id="1849022"/>
    <lineage>
        <taxon>Bacteria</taxon>
        <taxon>Bacillati</taxon>
        <taxon>Actinomycetota</taxon>
        <taxon>Actinomycetes</taxon>
        <taxon>Micrococcales</taxon>
        <taxon>Demequinaceae</taxon>
        <taxon>Demequina</taxon>
    </lineage>
</organism>